<keyword evidence="2" id="KW-0255">Endonuclease</keyword>
<proteinExistence type="predicted"/>
<dbReference type="Gene3D" id="3.90.1570.10">
    <property type="entry name" value="tt1808, chain A"/>
    <property type="match status" value="1"/>
</dbReference>
<reference evidence="2 3" key="1">
    <citation type="submission" date="2023-01" db="EMBL/GenBank/DDBJ databases">
        <title>Novel diversity within Roseofilum (Cyanobacteria; Desertifilaceae) from marine benthic mats with descriptions of four novel species.</title>
        <authorList>
            <person name="Wang Y."/>
            <person name="Berthold D.E."/>
            <person name="Hu J."/>
            <person name="Lefler F.W."/>
            <person name="Laughinghouse H.D. IV."/>
        </authorList>
    </citation>
    <scope>NUCLEOTIDE SEQUENCE [LARGE SCALE GENOMIC DNA]</scope>
    <source>
        <strain evidence="2 3">BLCC-M154</strain>
    </source>
</reference>
<gene>
    <name evidence="2" type="ORF">PMG71_22995</name>
</gene>
<dbReference type="InterPro" id="IPR011335">
    <property type="entry name" value="Restrct_endonuc-II-like"/>
</dbReference>
<organism evidence="2 3">
    <name type="scientific">Roseofilum acuticapitatum BLCC-M154</name>
    <dbReference type="NCBI Taxonomy" id="3022444"/>
    <lineage>
        <taxon>Bacteria</taxon>
        <taxon>Bacillati</taxon>
        <taxon>Cyanobacteriota</taxon>
        <taxon>Cyanophyceae</taxon>
        <taxon>Desertifilales</taxon>
        <taxon>Desertifilaceae</taxon>
        <taxon>Roseofilum</taxon>
        <taxon>Roseofilum acuticapitatum</taxon>
    </lineage>
</organism>
<evidence type="ECO:0000313" key="2">
    <source>
        <dbReference type="EMBL" id="MDJ1172300.1"/>
    </source>
</evidence>
<evidence type="ECO:0000313" key="3">
    <source>
        <dbReference type="Proteomes" id="UP001235303"/>
    </source>
</evidence>
<dbReference type="InterPro" id="IPR008538">
    <property type="entry name" value="Uma2"/>
</dbReference>
<feature type="domain" description="Putative restriction endonuclease" evidence="1">
    <location>
        <begin position="12"/>
        <end position="175"/>
    </location>
</feature>
<evidence type="ECO:0000259" key="1">
    <source>
        <dbReference type="Pfam" id="PF05685"/>
    </source>
</evidence>
<dbReference type="EMBL" id="JAQOSP010000148">
    <property type="protein sequence ID" value="MDJ1172300.1"/>
    <property type="molecule type" value="Genomic_DNA"/>
</dbReference>
<dbReference type="InterPro" id="IPR012296">
    <property type="entry name" value="Nuclease_put_TT1808"/>
</dbReference>
<dbReference type="RefSeq" id="WP_283756050.1">
    <property type="nucleotide sequence ID" value="NZ_JAQOSP010000148.1"/>
</dbReference>
<name>A0ABT7AZI8_9CYAN</name>
<keyword evidence="2" id="KW-0540">Nuclease</keyword>
<comment type="caution">
    <text evidence="2">The sequence shown here is derived from an EMBL/GenBank/DDBJ whole genome shotgun (WGS) entry which is preliminary data.</text>
</comment>
<dbReference type="Pfam" id="PF05685">
    <property type="entry name" value="Uma2"/>
    <property type="match status" value="1"/>
</dbReference>
<accession>A0ABT7AZI8</accession>
<dbReference type="SUPFAM" id="SSF52980">
    <property type="entry name" value="Restriction endonuclease-like"/>
    <property type="match status" value="1"/>
</dbReference>
<keyword evidence="3" id="KW-1185">Reference proteome</keyword>
<dbReference type="PANTHER" id="PTHR34107">
    <property type="entry name" value="SLL0198 PROTEIN-RELATED"/>
    <property type="match status" value="1"/>
</dbReference>
<protein>
    <submittedName>
        <fullName evidence="2">Uma2 family endonuclease</fullName>
    </submittedName>
</protein>
<keyword evidence="2" id="KW-0378">Hydrolase</keyword>
<dbReference type="Proteomes" id="UP001235303">
    <property type="component" value="Unassembled WGS sequence"/>
</dbReference>
<dbReference type="CDD" id="cd06260">
    <property type="entry name" value="DUF820-like"/>
    <property type="match status" value="1"/>
</dbReference>
<dbReference type="PANTHER" id="PTHR34107:SF5">
    <property type="entry name" value="SLL1355 PROTEIN"/>
    <property type="match status" value="1"/>
</dbReference>
<dbReference type="GO" id="GO:0004519">
    <property type="term" value="F:endonuclease activity"/>
    <property type="evidence" value="ECO:0007669"/>
    <property type="project" value="UniProtKB-KW"/>
</dbReference>
<sequence length="185" mass="20855">MTQTLTRSLTLAEFLEHPESKPALEYINGTIVEKPMPQGEHSRLQYKLCLAINTVAETAKIACAFPELRCTFGGRSLVPDIAVFRWDRIPRTDTGKIANHFELYPDWAIEILSPNQSNSQVLDKLLHCSQAGTSLGWLINPAEESIWVIGEHQRIDLFTTDAQLPILEDIELQLSVSEILGWLML</sequence>